<evidence type="ECO:0000313" key="2">
    <source>
        <dbReference type="EMBL" id="AXQ70119.1"/>
    </source>
</evidence>
<name>A0A385EH09_9CAUD</name>
<dbReference type="Proteomes" id="UP000259683">
    <property type="component" value="Segment"/>
</dbReference>
<dbReference type="EMBL" id="MH588547">
    <property type="protein sequence ID" value="AXQ69619.1"/>
    <property type="molecule type" value="Genomic_DNA"/>
</dbReference>
<keyword evidence="3" id="KW-1185">Reference proteome</keyword>
<reference evidence="2" key="2">
    <citation type="submission" date="2018-07" db="EMBL/GenBank/DDBJ databases">
        <authorList>
            <person name="Wilson K.M."/>
            <person name="Ely B."/>
        </authorList>
    </citation>
    <scope>NUCLEOTIDE SEQUENCE</scope>
</reference>
<evidence type="ECO:0000313" key="3">
    <source>
        <dbReference type="Proteomes" id="UP000259683"/>
    </source>
</evidence>
<gene>
    <name evidence="1" type="ORF">CcrSC_gp037</name>
    <name evidence="2" type="ORF">CcrSC_gp537</name>
</gene>
<sequence length="177" mass="19289">MERLNVHVLTVTYDSGNPVPPFVALGMSKEELDDTLEALAREEVDNRYFEEEDLLDDLAKFLTAERVAELEPLGLDAIGLLTPVEIVDMAKRFASITPSFDVLPLYRDPPPVRAFDLDDREAAAVLTGLRMIQAQGVPDDLDDLATNGGAFEPLDGDAIDGLCVRINFDVTGEAPAS</sequence>
<protein>
    <submittedName>
        <fullName evidence="2">Uncharacterized protein</fullName>
    </submittedName>
</protein>
<reference evidence="2" key="4">
    <citation type="submission" date="2021-07" db="EMBL/GenBank/DDBJ databases">
        <title>Giant CbK-like Caulobacter bacteriophages have genetically divergent genomes.</title>
        <authorList>
            <person name="Wilson K."/>
            <person name="Ely B."/>
        </authorList>
    </citation>
    <scope>NUCLEOTIDE SEQUENCE</scope>
</reference>
<reference evidence="3" key="3">
    <citation type="submission" date="2018-09" db="EMBL/GenBank/DDBJ databases">
        <title>Giant CbK-like Caulobacter bacteriophages have genetically divergent genomes.</title>
        <authorList>
            <person name="Wilson K."/>
            <person name="Ely B."/>
        </authorList>
    </citation>
    <scope>NUCLEOTIDE SEQUENCE [LARGE SCALE GENOMIC DNA]</scope>
</reference>
<dbReference type="EMBL" id="MH588547">
    <property type="protein sequence ID" value="AXQ70119.1"/>
    <property type="molecule type" value="Genomic_DNA"/>
</dbReference>
<proteinExistence type="predicted"/>
<reference evidence="3" key="1">
    <citation type="submission" date="2018-07" db="EMBL/GenBank/DDBJ databases">
        <title>Giant CbK-like Caulobacter bacteriophages have genetically divergent genomes.</title>
        <authorList>
            <person name="Wilson K.M."/>
            <person name="Ely B."/>
        </authorList>
    </citation>
    <scope>NUCLEOTIDE SEQUENCE [LARGE SCALE GENOMIC DNA]</scope>
</reference>
<accession>A0A385EH09</accession>
<evidence type="ECO:0000313" key="1">
    <source>
        <dbReference type="EMBL" id="AXQ69619.1"/>
    </source>
</evidence>
<organism evidence="2 3">
    <name type="scientific">Caulobacter phage CcrSC</name>
    <dbReference type="NCBI Taxonomy" id="2283272"/>
    <lineage>
        <taxon>Viruses</taxon>
        <taxon>Duplodnaviria</taxon>
        <taxon>Heunggongvirae</taxon>
        <taxon>Uroviricota</taxon>
        <taxon>Caudoviricetes</taxon>
        <taxon>Jeanschmidtviridae</taxon>
        <taxon>Bertelyvirus</taxon>
        <taxon>Bertelyvirus SC</taxon>
    </lineage>
</organism>